<proteinExistence type="predicted"/>
<evidence type="ECO:0000313" key="1">
    <source>
        <dbReference type="EMBL" id="GAH34703.1"/>
    </source>
</evidence>
<protein>
    <submittedName>
        <fullName evidence="1">Uncharacterized protein</fullName>
    </submittedName>
</protein>
<dbReference type="EMBL" id="BARU01009263">
    <property type="protein sequence ID" value="GAH34703.1"/>
    <property type="molecule type" value="Genomic_DNA"/>
</dbReference>
<accession>X1GNW6</accession>
<organism evidence="1">
    <name type="scientific">marine sediment metagenome</name>
    <dbReference type="NCBI Taxonomy" id="412755"/>
    <lineage>
        <taxon>unclassified sequences</taxon>
        <taxon>metagenomes</taxon>
        <taxon>ecological metagenomes</taxon>
    </lineage>
</organism>
<comment type="caution">
    <text evidence="1">The sequence shown here is derived from an EMBL/GenBank/DDBJ whole genome shotgun (WGS) entry which is preliminary data.</text>
</comment>
<name>X1GNW6_9ZZZZ</name>
<gene>
    <name evidence="1" type="ORF">S03H2_17907</name>
</gene>
<sequence>MNDEQKAKVKKSIEDIIGLPLYDSNSQELTKVNEHIKASMSDIMDAFIQEVCSNCEYSCNESHCDKRHNN</sequence>
<reference evidence="1" key="1">
    <citation type="journal article" date="2014" name="Front. Microbiol.">
        <title>High frequency of phylogenetically diverse reductive dehalogenase-homologous genes in deep subseafloor sedimentary metagenomes.</title>
        <authorList>
            <person name="Kawai M."/>
            <person name="Futagami T."/>
            <person name="Toyoda A."/>
            <person name="Takaki Y."/>
            <person name="Nishi S."/>
            <person name="Hori S."/>
            <person name="Arai W."/>
            <person name="Tsubouchi T."/>
            <person name="Morono Y."/>
            <person name="Uchiyama I."/>
            <person name="Ito T."/>
            <person name="Fujiyama A."/>
            <person name="Inagaki F."/>
            <person name="Takami H."/>
        </authorList>
    </citation>
    <scope>NUCLEOTIDE SEQUENCE</scope>
    <source>
        <strain evidence="1">Expedition CK06-06</strain>
    </source>
</reference>
<dbReference type="AlphaFoldDB" id="X1GNW6"/>